<comment type="caution">
    <text evidence="9">The sequence shown here is derived from an EMBL/GenBank/DDBJ whole genome shotgun (WGS) entry which is preliminary data.</text>
</comment>
<feature type="signal peptide" evidence="7">
    <location>
        <begin position="1"/>
        <end position="18"/>
    </location>
</feature>
<dbReference type="InterPro" id="IPR023827">
    <property type="entry name" value="Peptidase_S8_Asp-AS"/>
</dbReference>
<dbReference type="InterPro" id="IPR036852">
    <property type="entry name" value="Peptidase_S8/S53_dom_sf"/>
</dbReference>
<dbReference type="EMBL" id="JAAMPT010000208">
    <property type="protein sequence ID" value="NMH25847.1"/>
    <property type="molecule type" value="Genomic_DNA"/>
</dbReference>
<feature type="active site" description="Charge relay system" evidence="5">
    <location>
        <position position="442"/>
    </location>
</feature>
<dbReference type="Gene3D" id="3.40.50.200">
    <property type="entry name" value="Peptidase S8/S53 domain"/>
    <property type="match status" value="2"/>
</dbReference>
<evidence type="ECO:0000256" key="7">
    <source>
        <dbReference type="SAM" id="SignalP"/>
    </source>
</evidence>
<evidence type="ECO:0000256" key="3">
    <source>
        <dbReference type="ARBA" id="ARBA00022801"/>
    </source>
</evidence>
<evidence type="ECO:0000256" key="1">
    <source>
        <dbReference type="ARBA" id="ARBA00011073"/>
    </source>
</evidence>
<evidence type="ECO:0000259" key="8">
    <source>
        <dbReference type="Pfam" id="PF00082"/>
    </source>
</evidence>
<protein>
    <submittedName>
        <fullName evidence="9">S8 family serine peptidase</fullName>
    </submittedName>
</protein>
<dbReference type="InterPro" id="IPR017308">
    <property type="entry name" value="Pept_S8_subtilisin_bacteroid"/>
</dbReference>
<dbReference type="Pfam" id="PF00082">
    <property type="entry name" value="Peptidase_S8"/>
    <property type="match status" value="1"/>
</dbReference>
<comment type="similarity">
    <text evidence="1 5 6">Belongs to the peptidase S8 family.</text>
</comment>
<dbReference type="InterPro" id="IPR023828">
    <property type="entry name" value="Peptidase_S8_Ser-AS"/>
</dbReference>
<dbReference type="PANTHER" id="PTHR43399">
    <property type="entry name" value="SUBTILISIN-RELATED"/>
    <property type="match status" value="1"/>
</dbReference>
<feature type="chain" id="PRO_5047072340" evidence="7">
    <location>
        <begin position="19"/>
        <end position="527"/>
    </location>
</feature>
<organism evidence="9 10">
    <name type="scientific">Flavobacterium solisilvae</name>
    <dbReference type="NCBI Taxonomy" id="1852019"/>
    <lineage>
        <taxon>Bacteria</taxon>
        <taxon>Pseudomonadati</taxon>
        <taxon>Bacteroidota</taxon>
        <taxon>Flavobacteriia</taxon>
        <taxon>Flavobacteriales</taxon>
        <taxon>Flavobacteriaceae</taxon>
        <taxon>Flavobacterium</taxon>
    </lineage>
</organism>
<feature type="active site" description="Charge relay system" evidence="5">
    <location>
        <position position="272"/>
    </location>
</feature>
<evidence type="ECO:0000313" key="9">
    <source>
        <dbReference type="EMBL" id="NMH25847.1"/>
    </source>
</evidence>
<gene>
    <name evidence="9" type="ORF">G6042_11285</name>
</gene>
<sequence length="527" mass="58936">MKVLFYSLIATFSISAVAQDTTSRYTKKIPLTENELQRWSHLDLEKDSIPGMSVDKAYSELLKDKKGAKIIVAVIDSGVDIDHPDLKGAIWTNPKEIANNKKDDDKNGYVDDIHGWNFLGDSYDETLEMTRILKKGDDGSETYKKALADHTAEYKKMMSYKQPVDMLYEADKTIREELKKDDYTLEELKNVASVKYKLYQSKMMLLSYAADVGEKFREELKSFKDHVYGNLNYKLNKDFDGRKVVGDNPEDFNDRKYGNNKVYGSNKENTEHGTHVAGIIAQKRNNNIGGDGVADNVEIMAIRAVPNGDEYDKDIALAIRYAVDNGAKVINGSFGKDFSPHAEWVWEALKYAESKDVLFVHAAGNDGKDIDVEPNFPTDSKDKNTEIVSNFLQIGALNYEYGEKIIADFSNYGTKNVDIFAPGVKIYATLPNGKYKYLQGTSMASPNAAGVAALIRSHYPNLKASQVKEIIMQSGTPIDMVVNVGENGEKRNFSEASVSGKIVNAYNALKMAEEISKQPTLEKKIKT</sequence>
<evidence type="ECO:0000256" key="2">
    <source>
        <dbReference type="ARBA" id="ARBA00022670"/>
    </source>
</evidence>
<evidence type="ECO:0000256" key="6">
    <source>
        <dbReference type="RuleBase" id="RU003355"/>
    </source>
</evidence>
<dbReference type="PROSITE" id="PS00138">
    <property type="entry name" value="SUBTILASE_SER"/>
    <property type="match status" value="1"/>
</dbReference>
<dbReference type="InterPro" id="IPR051048">
    <property type="entry name" value="Peptidase_S8/S53_subtilisin"/>
</dbReference>
<dbReference type="SUPFAM" id="SSF52743">
    <property type="entry name" value="Subtilisin-like"/>
    <property type="match status" value="1"/>
</dbReference>
<dbReference type="PROSITE" id="PS00136">
    <property type="entry name" value="SUBTILASE_ASP"/>
    <property type="match status" value="1"/>
</dbReference>
<dbReference type="CDD" id="cd07483">
    <property type="entry name" value="Peptidases_S8_Subtilisin_Novo-like"/>
    <property type="match status" value="1"/>
</dbReference>
<dbReference type="PRINTS" id="PR00723">
    <property type="entry name" value="SUBTILISIN"/>
</dbReference>
<proteinExistence type="inferred from homology"/>
<keyword evidence="2 5" id="KW-0645">Protease</keyword>
<dbReference type="RefSeq" id="WP_169524539.1">
    <property type="nucleotide sequence ID" value="NZ_JAAMPT010000208.1"/>
</dbReference>
<dbReference type="PIRSF" id="PIRSF037892">
    <property type="entry name" value="Subtilisin_rel_SRU_0565"/>
    <property type="match status" value="1"/>
</dbReference>
<dbReference type="PANTHER" id="PTHR43399:SF4">
    <property type="entry name" value="CELL WALL-ASSOCIATED PROTEASE"/>
    <property type="match status" value="1"/>
</dbReference>
<evidence type="ECO:0000313" key="10">
    <source>
        <dbReference type="Proteomes" id="UP000767947"/>
    </source>
</evidence>
<evidence type="ECO:0000256" key="4">
    <source>
        <dbReference type="ARBA" id="ARBA00022825"/>
    </source>
</evidence>
<dbReference type="InterPro" id="IPR015500">
    <property type="entry name" value="Peptidase_S8_subtilisin-rel"/>
</dbReference>
<feature type="domain" description="Peptidase S8/S53" evidence="8">
    <location>
        <begin position="67"/>
        <end position="475"/>
    </location>
</feature>
<keyword evidence="7" id="KW-0732">Signal</keyword>
<accession>A0ABX1QU94</accession>
<dbReference type="InterPro" id="IPR034080">
    <property type="entry name" value="Protease_P7-like_dom"/>
</dbReference>
<keyword evidence="10" id="KW-1185">Reference proteome</keyword>
<evidence type="ECO:0000256" key="5">
    <source>
        <dbReference type="PROSITE-ProRule" id="PRU01240"/>
    </source>
</evidence>
<dbReference type="PROSITE" id="PS51892">
    <property type="entry name" value="SUBTILASE"/>
    <property type="match status" value="1"/>
</dbReference>
<keyword evidence="4 5" id="KW-0720">Serine protease</keyword>
<keyword evidence="3 5" id="KW-0378">Hydrolase</keyword>
<reference evidence="9 10" key="1">
    <citation type="submission" date="2020-02" db="EMBL/GenBank/DDBJ databases">
        <title>Flavobacterium sp. genome.</title>
        <authorList>
            <person name="Jung H.S."/>
            <person name="Baek J.H."/>
            <person name="Jeon C.O."/>
        </authorList>
    </citation>
    <scope>NUCLEOTIDE SEQUENCE [LARGE SCALE GENOMIC DNA]</scope>
    <source>
        <strain evidence="9 10">SE-s27</strain>
    </source>
</reference>
<name>A0ABX1QU94_9FLAO</name>
<dbReference type="InterPro" id="IPR000209">
    <property type="entry name" value="Peptidase_S8/S53_dom"/>
</dbReference>
<dbReference type="Proteomes" id="UP000767947">
    <property type="component" value="Unassembled WGS sequence"/>
</dbReference>
<feature type="active site" description="Charge relay system" evidence="5">
    <location>
        <position position="76"/>
    </location>
</feature>